<organism evidence="2 3">
    <name type="scientific">Stichopus japonicus</name>
    <name type="common">Sea cucumber</name>
    <dbReference type="NCBI Taxonomy" id="307972"/>
    <lineage>
        <taxon>Eukaryota</taxon>
        <taxon>Metazoa</taxon>
        <taxon>Echinodermata</taxon>
        <taxon>Eleutherozoa</taxon>
        <taxon>Echinozoa</taxon>
        <taxon>Holothuroidea</taxon>
        <taxon>Aspidochirotacea</taxon>
        <taxon>Aspidochirotida</taxon>
        <taxon>Stichopodidae</taxon>
        <taxon>Apostichopus</taxon>
    </lineage>
</organism>
<gene>
    <name evidence="2" type="ORF">BSL78_03271</name>
</gene>
<accession>A0A2G8LHU0</accession>
<evidence type="ECO:0000313" key="2">
    <source>
        <dbReference type="EMBL" id="PIK59816.1"/>
    </source>
</evidence>
<proteinExistence type="predicted"/>
<dbReference type="Proteomes" id="UP000230750">
    <property type="component" value="Unassembled WGS sequence"/>
</dbReference>
<evidence type="ECO:0000313" key="3">
    <source>
        <dbReference type="Proteomes" id="UP000230750"/>
    </source>
</evidence>
<dbReference type="OrthoDB" id="7940501at2759"/>
<dbReference type="InterPro" id="IPR014716">
    <property type="entry name" value="Fibrinogen_a/b/g_C_1"/>
</dbReference>
<comment type="caution">
    <text evidence="2">The sequence shown here is derived from an EMBL/GenBank/DDBJ whole genome shotgun (WGS) entry which is preliminary data.</text>
</comment>
<sequence>MQNDDCVPLQECGCYMRHEQTGSETVIPEGETYTSPSCDETCVCKNGYLICNVTEGCDPKADCEYRNDIPQCYCRQGYIGDGLKCYYSDCTQLFNDGEEVSGVYEIKPTNWTGLPFEVYCDMTNGGGWTVFQRQMNGAQDFDLYWSDYKAGFGNLSENFWLGNEKIYSLTKQRRYELRIDMININSVPLYVVYDSFNITDESQEYTLRLGKYVGAADDELSYQNNFPFTTRDNVSDGIDYLPSTTLPFLRLPEFSVQVQGGWWYMRWRSS</sequence>
<name>A0A2G8LHU0_STIJA</name>
<dbReference type="Pfam" id="PF00147">
    <property type="entry name" value="Fibrinogen_C"/>
    <property type="match status" value="1"/>
</dbReference>
<dbReference type="PROSITE" id="PS51406">
    <property type="entry name" value="FIBRINOGEN_C_2"/>
    <property type="match status" value="1"/>
</dbReference>
<reference evidence="2 3" key="1">
    <citation type="journal article" date="2017" name="PLoS Biol.">
        <title>The sea cucumber genome provides insights into morphological evolution and visceral regeneration.</title>
        <authorList>
            <person name="Zhang X."/>
            <person name="Sun L."/>
            <person name="Yuan J."/>
            <person name="Sun Y."/>
            <person name="Gao Y."/>
            <person name="Zhang L."/>
            <person name="Li S."/>
            <person name="Dai H."/>
            <person name="Hamel J.F."/>
            <person name="Liu C."/>
            <person name="Yu Y."/>
            <person name="Liu S."/>
            <person name="Lin W."/>
            <person name="Guo K."/>
            <person name="Jin S."/>
            <person name="Xu P."/>
            <person name="Storey K.B."/>
            <person name="Huan P."/>
            <person name="Zhang T."/>
            <person name="Zhou Y."/>
            <person name="Zhang J."/>
            <person name="Lin C."/>
            <person name="Li X."/>
            <person name="Xing L."/>
            <person name="Huo D."/>
            <person name="Sun M."/>
            <person name="Wang L."/>
            <person name="Mercier A."/>
            <person name="Li F."/>
            <person name="Yang H."/>
            <person name="Xiang J."/>
        </authorList>
    </citation>
    <scope>NUCLEOTIDE SEQUENCE [LARGE SCALE GENOMIC DNA]</scope>
    <source>
        <strain evidence="2">Shaxun</strain>
        <tissue evidence="2">Muscle</tissue>
    </source>
</reference>
<dbReference type="SUPFAM" id="SSF56496">
    <property type="entry name" value="Fibrinogen C-terminal domain-like"/>
    <property type="match status" value="1"/>
</dbReference>
<protein>
    <submittedName>
        <fullName evidence="2">Putative fibrinogen-like protein A</fullName>
    </submittedName>
</protein>
<dbReference type="NCBIfam" id="NF040941">
    <property type="entry name" value="GGGWT_bact"/>
    <property type="match status" value="1"/>
</dbReference>
<dbReference type="Gene3D" id="3.90.215.10">
    <property type="entry name" value="Gamma Fibrinogen, chain A, domain 1"/>
    <property type="match status" value="1"/>
</dbReference>
<dbReference type="InterPro" id="IPR002181">
    <property type="entry name" value="Fibrinogen_a/b/g_C_dom"/>
</dbReference>
<dbReference type="Gene3D" id="2.10.25.10">
    <property type="entry name" value="Laminin"/>
    <property type="match status" value="1"/>
</dbReference>
<keyword evidence="3" id="KW-1185">Reference proteome</keyword>
<dbReference type="InterPro" id="IPR025615">
    <property type="entry name" value="TILa_dom"/>
</dbReference>
<dbReference type="EMBL" id="MRZV01000073">
    <property type="protein sequence ID" value="PIK59816.1"/>
    <property type="molecule type" value="Genomic_DNA"/>
</dbReference>
<dbReference type="STRING" id="307972.A0A2G8LHU0"/>
<dbReference type="Pfam" id="PF12714">
    <property type="entry name" value="TILa"/>
    <property type="match status" value="1"/>
</dbReference>
<dbReference type="PANTHER" id="PTHR19143">
    <property type="entry name" value="FIBRINOGEN/TENASCIN/ANGIOPOEITIN"/>
    <property type="match status" value="1"/>
</dbReference>
<dbReference type="InterPro" id="IPR050373">
    <property type="entry name" value="Fibrinogen_C-term_domain"/>
</dbReference>
<evidence type="ECO:0000259" key="1">
    <source>
        <dbReference type="PROSITE" id="PS51406"/>
    </source>
</evidence>
<dbReference type="SMART" id="SM00186">
    <property type="entry name" value="FBG"/>
    <property type="match status" value="1"/>
</dbReference>
<dbReference type="InterPro" id="IPR036056">
    <property type="entry name" value="Fibrinogen-like_C"/>
</dbReference>
<feature type="domain" description="Fibrinogen C-terminal" evidence="1">
    <location>
        <begin position="81"/>
        <end position="270"/>
    </location>
</feature>
<dbReference type="AlphaFoldDB" id="A0A2G8LHU0"/>